<dbReference type="OrthoDB" id="5729797at2"/>
<dbReference type="EMBL" id="BAEQ01000065">
    <property type="protein sequence ID" value="GAC30654.1"/>
    <property type="molecule type" value="Genomic_DNA"/>
</dbReference>
<dbReference type="SUPFAM" id="SSF53474">
    <property type="entry name" value="alpha/beta-Hydrolases"/>
    <property type="match status" value="1"/>
</dbReference>
<gene>
    <name evidence="3" type="ORF">GPAL_3814</name>
</gene>
<accession>K6YD35</accession>
<evidence type="ECO:0000313" key="3">
    <source>
        <dbReference type="EMBL" id="GAC30654.1"/>
    </source>
</evidence>
<proteinExistence type="predicted"/>
<dbReference type="PANTHER" id="PTHR48081:SF8">
    <property type="entry name" value="ALPHA_BETA HYDROLASE FOLD-3 DOMAIN-CONTAINING PROTEIN-RELATED"/>
    <property type="match status" value="1"/>
</dbReference>
<feature type="domain" description="Alpha/beta hydrolase fold-3" evidence="2">
    <location>
        <begin position="101"/>
        <end position="317"/>
    </location>
</feature>
<evidence type="ECO:0000256" key="1">
    <source>
        <dbReference type="ARBA" id="ARBA00022801"/>
    </source>
</evidence>
<dbReference type="Proteomes" id="UP000006251">
    <property type="component" value="Unassembled WGS sequence"/>
</dbReference>
<dbReference type="Pfam" id="PF07859">
    <property type="entry name" value="Abhydrolase_3"/>
    <property type="match status" value="1"/>
</dbReference>
<dbReference type="RefSeq" id="WP_006015116.1">
    <property type="nucleotide sequence ID" value="NZ_BAEQ01000065.1"/>
</dbReference>
<dbReference type="GO" id="GO:0016787">
    <property type="term" value="F:hydrolase activity"/>
    <property type="evidence" value="ECO:0007669"/>
    <property type="project" value="UniProtKB-KW"/>
</dbReference>
<comment type="caution">
    <text evidence="3">The sequence shown here is derived from an EMBL/GenBank/DDBJ whole genome shotgun (WGS) entry which is preliminary data.</text>
</comment>
<dbReference type="PANTHER" id="PTHR48081">
    <property type="entry name" value="AB HYDROLASE SUPERFAMILY PROTEIN C4A8.06C"/>
    <property type="match status" value="1"/>
</dbReference>
<dbReference type="Gene3D" id="3.40.50.1820">
    <property type="entry name" value="alpha/beta hydrolase"/>
    <property type="match status" value="1"/>
</dbReference>
<dbReference type="STRING" id="1121922.GCA_000428905_03342"/>
<dbReference type="InterPro" id="IPR029058">
    <property type="entry name" value="AB_hydrolase_fold"/>
</dbReference>
<keyword evidence="1" id="KW-0378">Hydrolase</keyword>
<evidence type="ECO:0000313" key="4">
    <source>
        <dbReference type="Proteomes" id="UP000006251"/>
    </source>
</evidence>
<keyword evidence="4" id="KW-1185">Reference proteome</keyword>
<sequence>MSKMNDDPRIDPRIKAIFGKIPMGGVRDVESREAALEAANTEKAIATREMIGKFLDMCDSQEIAPSEGLIIADKTFKSDPDGNTIKIQFIRPRNSAILPCVYYIHGGGMANLSCYDGNYKAWGRLIAAQGVAVAMVDFRNALVPSSAPEVAPYPAGLNDCISGIKWLSANSESLAIDKSRIIVSGDSGGGNLALATGLRLNQDGNSELISGIYALCPYIAGQWPRVENPSSIENNGILLDLHNNQGAMIYGIDEFEKRNPLAWPGFATEDDVQGLVPTMISVNECDPLRDEGVNFYRLLLRAGVNARCRQVMGTIHATEVFPIACPDISRETAASIASFCTLTLVSAL</sequence>
<dbReference type="AlphaFoldDB" id="K6YD35"/>
<organism evidence="3 4">
    <name type="scientific">Brumicola pallidula DSM 14239 = ACAM 615</name>
    <dbReference type="NCBI Taxonomy" id="1121922"/>
    <lineage>
        <taxon>Bacteria</taxon>
        <taxon>Pseudomonadati</taxon>
        <taxon>Pseudomonadota</taxon>
        <taxon>Gammaproteobacteria</taxon>
        <taxon>Alteromonadales</taxon>
        <taxon>Alteromonadaceae</taxon>
        <taxon>Brumicola</taxon>
    </lineage>
</organism>
<protein>
    <submittedName>
        <fullName evidence="3">Lipolytic enzyme</fullName>
    </submittedName>
</protein>
<dbReference type="InterPro" id="IPR013094">
    <property type="entry name" value="AB_hydrolase_3"/>
</dbReference>
<dbReference type="ESTHER" id="9alte-k6yd35">
    <property type="family name" value="Hormone-sensitive_lipase_like"/>
</dbReference>
<reference evidence="4" key="1">
    <citation type="journal article" date="2014" name="Environ. Microbiol.">
        <title>Comparative genomics of the marine bacterial genus Glaciecola reveals the high degree of genomic diversity and genomic characteristic for cold adaptation.</title>
        <authorList>
            <person name="Qin Q.L."/>
            <person name="Xie B.B."/>
            <person name="Yu Y."/>
            <person name="Shu Y.L."/>
            <person name="Rong J.C."/>
            <person name="Zhang Y.J."/>
            <person name="Zhao D.L."/>
            <person name="Chen X.L."/>
            <person name="Zhang X.Y."/>
            <person name="Chen B."/>
            <person name="Zhou B.C."/>
            <person name="Zhang Y.Z."/>
        </authorList>
    </citation>
    <scope>NUCLEOTIDE SEQUENCE [LARGE SCALE GENOMIC DNA]</scope>
    <source>
        <strain evidence="4">ACAM 615</strain>
    </source>
</reference>
<evidence type="ECO:0000259" key="2">
    <source>
        <dbReference type="Pfam" id="PF07859"/>
    </source>
</evidence>
<dbReference type="InterPro" id="IPR050300">
    <property type="entry name" value="GDXG_lipolytic_enzyme"/>
</dbReference>
<name>K6YD35_9ALTE</name>